<dbReference type="InterPro" id="IPR035706">
    <property type="entry name" value="AAA_9"/>
</dbReference>
<dbReference type="GO" id="GO:0030286">
    <property type="term" value="C:dynein complex"/>
    <property type="evidence" value="ECO:0007669"/>
    <property type="project" value="InterPro"/>
</dbReference>
<dbReference type="PANTHER" id="PTHR45703">
    <property type="entry name" value="DYNEIN HEAVY CHAIN"/>
    <property type="match status" value="1"/>
</dbReference>
<dbReference type="GO" id="GO:0051959">
    <property type="term" value="F:dynein light intermediate chain binding"/>
    <property type="evidence" value="ECO:0007669"/>
    <property type="project" value="InterPro"/>
</dbReference>
<protein>
    <recommendedName>
        <fullName evidence="2">Dynein heavy chain ATP-binding dynein motor region domain-containing protein</fullName>
    </recommendedName>
</protein>
<evidence type="ECO:0000259" key="2">
    <source>
        <dbReference type="Pfam" id="PF12781"/>
    </source>
</evidence>
<feature type="coiled-coil region" evidence="1">
    <location>
        <begin position="40"/>
        <end position="67"/>
    </location>
</feature>
<evidence type="ECO:0000256" key="1">
    <source>
        <dbReference type="SAM" id="Coils"/>
    </source>
</evidence>
<dbReference type="Pfam" id="PF12781">
    <property type="entry name" value="AAA_9"/>
    <property type="match status" value="1"/>
</dbReference>
<organism evidence="3">
    <name type="scientific">Photinus pyralis</name>
    <name type="common">Common eastern firefly</name>
    <name type="synonym">Lampyris pyralis</name>
    <dbReference type="NCBI Taxonomy" id="7054"/>
    <lineage>
        <taxon>Eukaryota</taxon>
        <taxon>Metazoa</taxon>
        <taxon>Ecdysozoa</taxon>
        <taxon>Arthropoda</taxon>
        <taxon>Hexapoda</taxon>
        <taxon>Insecta</taxon>
        <taxon>Pterygota</taxon>
        <taxon>Neoptera</taxon>
        <taxon>Endopterygota</taxon>
        <taxon>Coleoptera</taxon>
        <taxon>Polyphaga</taxon>
        <taxon>Elateriformia</taxon>
        <taxon>Elateroidea</taxon>
        <taxon>Lampyridae</taxon>
        <taxon>Lampyrinae</taxon>
        <taxon>Photinus</taxon>
    </lineage>
</organism>
<dbReference type="GO" id="GO:0007018">
    <property type="term" value="P:microtubule-based movement"/>
    <property type="evidence" value="ECO:0007669"/>
    <property type="project" value="InterPro"/>
</dbReference>
<accession>A0A1Y1KVC2</accession>
<dbReference type="AlphaFoldDB" id="A0A1Y1KVC2"/>
<keyword evidence="1" id="KW-0175">Coiled coil</keyword>
<dbReference type="GO" id="GO:0045505">
    <property type="term" value="F:dynein intermediate chain binding"/>
    <property type="evidence" value="ECO:0007669"/>
    <property type="project" value="InterPro"/>
</dbReference>
<sequence>MLSILRQPTRDSQVFTAICNAITYATVLEQLLMSAIKQDSPELETRRKDLLRQREELQEKQYNLQNRLLEDLANASGDILQNKNLMVSLNETKASSSAIATALVESEGLHRKLQEEYDVYKEIASFASALYFAIDEFANANVLYSLSVPAFIRLFLKSLPQLKVSSYCQQFG</sequence>
<dbReference type="EMBL" id="GEZM01072962">
    <property type="protein sequence ID" value="JAV65354.1"/>
    <property type="molecule type" value="Transcribed_RNA"/>
</dbReference>
<evidence type="ECO:0000313" key="3">
    <source>
        <dbReference type="EMBL" id="JAV65353.1"/>
    </source>
</evidence>
<dbReference type="Gene3D" id="1.10.8.1220">
    <property type="match status" value="1"/>
</dbReference>
<dbReference type="Gene3D" id="6.10.140.1060">
    <property type="match status" value="1"/>
</dbReference>
<proteinExistence type="predicted"/>
<feature type="domain" description="Dynein heavy chain ATP-binding dynein motor region" evidence="2">
    <location>
        <begin position="16"/>
        <end position="99"/>
    </location>
</feature>
<dbReference type="InterPro" id="IPR026983">
    <property type="entry name" value="DHC"/>
</dbReference>
<dbReference type="EMBL" id="GEZM01072963">
    <property type="protein sequence ID" value="JAV65353.1"/>
    <property type="molecule type" value="Transcribed_RNA"/>
</dbReference>
<dbReference type="PANTHER" id="PTHR45703:SF22">
    <property type="entry name" value="DYNEIN CYTOPLASMIC 2 HEAVY CHAIN 1"/>
    <property type="match status" value="1"/>
</dbReference>
<reference evidence="3" key="1">
    <citation type="journal article" date="2016" name="Sci. Rep.">
        <title>Molecular characterization of firefly nuptial gifts: a multi-omics approach sheds light on postcopulatory sexual selection.</title>
        <authorList>
            <person name="Al-Wathiqui N."/>
            <person name="Fallon T.R."/>
            <person name="South A."/>
            <person name="Weng J.K."/>
            <person name="Lewis S.M."/>
        </authorList>
    </citation>
    <scope>NUCLEOTIDE SEQUENCE</scope>
</reference>
<name>A0A1Y1KVC2_PHOPY</name>